<feature type="compositionally biased region" description="Polar residues" evidence="1">
    <location>
        <begin position="157"/>
        <end position="168"/>
    </location>
</feature>
<dbReference type="OrthoDB" id="10289180at2759"/>
<dbReference type="HOGENOM" id="CLU_1571378_0_0_1"/>
<accession>H6QR47</accession>
<keyword evidence="3" id="KW-1185">Reference proteome</keyword>
<name>H6QR47_PUCGT</name>
<evidence type="ECO:0000313" key="2">
    <source>
        <dbReference type="EMBL" id="EHS63019.1"/>
    </source>
</evidence>
<dbReference type="RefSeq" id="XP_003890023.1">
    <property type="nucleotide sequence ID" value="XM_003889974.1"/>
</dbReference>
<evidence type="ECO:0000256" key="1">
    <source>
        <dbReference type="SAM" id="MobiDB-lite"/>
    </source>
</evidence>
<sequence>MFPHLDLSRSRPVNLADRLHYPGGRAGKNKLGKAIRSWISKVITVSTPQLPYPRAPPLSNRPIPTPTSSAPPLSDRLVLSSTLVRSTRPQLHLSPSSSAPPRSDQLVPYSINQHHRTLASVTTGVSNQDRCLFVVVLSLHRSQSLVLSSTSVRSTRPVQHQPTPSNSGLSNQDLCSFVVVLSLHRCRRLNPL</sequence>
<dbReference type="EMBL" id="DS178278">
    <property type="protein sequence ID" value="EHS63019.1"/>
    <property type="molecule type" value="Genomic_DNA"/>
</dbReference>
<feature type="region of interest" description="Disordered" evidence="1">
    <location>
        <begin position="148"/>
        <end position="168"/>
    </location>
</feature>
<gene>
    <name evidence="2" type="ORF">PGTG_21311</name>
</gene>
<dbReference type="Proteomes" id="UP000008783">
    <property type="component" value="Unassembled WGS sequence"/>
</dbReference>
<protein>
    <submittedName>
        <fullName evidence="2">Uncharacterized protein</fullName>
    </submittedName>
</protein>
<dbReference type="VEuPathDB" id="FungiDB:PGTG_21311"/>
<evidence type="ECO:0000313" key="3">
    <source>
        <dbReference type="Proteomes" id="UP000008783"/>
    </source>
</evidence>
<organism evidence="2 3">
    <name type="scientific">Puccinia graminis f. sp. tritici (strain CRL 75-36-700-3 / race SCCL)</name>
    <name type="common">Black stem rust fungus</name>
    <dbReference type="NCBI Taxonomy" id="418459"/>
    <lineage>
        <taxon>Eukaryota</taxon>
        <taxon>Fungi</taxon>
        <taxon>Dikarya</taxon>
        <taxon>Basidiomycota</taxon>
        <taxon>Pucciniomycotina</taxon>
        <taxon>Pucciniomycetes</taxon>
        <taxon>Pucciniales</taxon>
        <taxon>Pucciniaceae</taxon>
        <taxon>Puccinia</taxon>
    </lineage>
</organism>
<dbReference type="GeneID" id="13540929"/>
<dbReference type="AlphaFoldDB" id="H6QR47"/>
<dbReference type="KEGG" id="pgr:PGTG_21311"/>
<dbReference type="InParanoid" id="H6QR47"/>
<feature type="region of interest" description="Disordered" evidence="1">
    <location>
        <begin position="50"/>
        <end position="74"/>
    </location>
</feature>
<reference evidence="3" key="1">
    <citation type="journal article" date="2011" name="Proc. Natl. Acad. Sci. U.S.A.">
        <title>Obligate biotrophy features unraveled by the genomic analysis of rust fungi.</title>
        <authorList>
            <person name="Duplessis S."/>
            <person name="Cuomo C.A."/>
            <person name="Lin Y.-C."/>
            <person name="Aerts A."/>
            <person name="Tisserant E."/>
            <person name="Veneault-Fourrey C."/>
            <person name="Joly D.L."/>
            <person name="Hacquard S."/>
            <person name="Amselem J."/>
            <person name="Cantarel B.L."/>
            <person name="Chiu R."/>
            <person name="Coutinho P.M."/>
            <person name="Feau N."/>
            <person name="Field M."/>
            <person name="Frey P."/>
            <person name="Gelhaye E."/>
            <person name="Goldberg J."/>
            <person name="Grabherr M.G."/>
            <person name="Kodira C.D."/>
            <person name="Kohler A."/>
            <person name="Kuees U."/>
            <person name="Lindquist E.A."/>
            <person name="Lucas S.M."/>
            <person name="Mago R."/>
            <person name="Mauceli E."/>
            <person name="Morin E."/>
            <person name="Murat C."/>
            <person name="Pangilinan J.L."/>
            <person name="Park R."/>
            <person name="Pearson M."/>
            <person name="Quesneville H."/>
            <person name="Rouhier N."/>
            <person name="Sakthikumar S."/>
            <person name="Salamov A.A."/>
            <person name="Schmutz J."/>
            <person name="Selles B."/>
            <person name="Shapiro H."/>
            <person name="Tanguay P."/>
            <person name="Tuskan G.A."/>
            <person name="Henrissat B."/>
            <person name="Van de Peer Y."/>
            <person name="Rouze P."/>
            <person name="Ellis J.G."/>
            <person name="Dodds P.N."/>
            <person name="Schein J.E."/>
            <person name="Zhong S."/>
            <person name="Hamelin R.C."/>
            <person name="Grigoriev I.V."/>
            <person name="Szabo L.J."/>
            <person name="Martin F."/>
        </authorList>
    </citation>
    <scope>NUCLEOTIDE SEQUENCE [LARGE SCALE GENOMIC DNA]</scope>
    <source>
        <strain evidence="3">CRL 75-36-700-3 / race SCCL</strain>
    </source>
</reference>
<proteinExistence type="predicted"/>